<evidence type="ECO:0000256" key="5">
    <source>
        <dbReference type="HAMAP-Rule" id="MF_00965"/>
    </source>
</evidence>
<reference evidence="11" key="1">
    <citation type="journal article" date="2016" name="Front. Microbiol.">
        <title>Complete Genome Sequence of Clostridium estertheticum DSM 8809, a Microbe Identified in Spoiled Vacuum Packed Beef.</title>
        <authorList>
            <person name="Yu Z."/>
            <person name="Gunn L."/>
            <person name="Brennan E."/>
            <person name="Reid R."/>
            <person name="Wall P.G."/>
            <person name="Gaora O.P."/>
            <person name="Hurley D."/>
            <person name="Bolton D."/>
            <person name="Fanning S."/>
        </authorList>
    </citation>
    <scope>NUCLEOTIDE SEQUENCE [LARGE SCALE GENOMIC DNA]</scope>
    <source>
        <strain evidence="11">DSM 8809</strain>
    </source>
</reference>
<dbReference type="PANTHER" id="PTHR47959">
    <property type="entry name" value="ATP-DEPENDENT RNA HELICASE RHLE-RELATED"/>
    <property type="match status" value="1"/>
</dbReference>
<dbReference type="InterPro" id="IPR028619">
    <property type="entry name" value="DEAD_helicase_DbpA"/>
</dbReference>
<dbReference type="PANTHER" id="PTHR47959:SF1">
    <property type="entry name" value="ATP-DEPENDENT RNA HELICASE DBPA"/>
    <property type="match status" value="1"/>
</dbReference>
<comment type="domain">
    <text evidence="5">Contains an N-terminal domain that binds non-specifically to RNA and a C-terminal domain that binds specifically and tightly to hairpin 92 of 23S rRNA.</text>
</comment>
<dbReference type="InterPro" id="IPR050079">
    <property type="entry name" value="DEAD_box_RNA_helicase"/>
</dbReference>
<evidence type="ECO:0000313" key="11">
    <source>
        <dbReference type="Proteomes" id="UP000182569"/>
    </source>
</evidence>
<dbReference type="GO" id="GO:0034458">
    <property type="term" value="F:3'-5' RNA helicase activity"/>
    <property type="evidence" value="ECO:0007669"/>
    <property type="project" value="UniProtKB-UniRule"/>
</dbReference>
<dbReference type="InterPro" id="IPR012677">
    <property type="entry name" value="Nucleotide-bd_a/b_plait_sf"/>
</dbReference>
<dbReference type="GO" id="GO:0005524">
    <property type="term" value="F:ATP binding"/>
    <property type="evidence" value="ECO:0007669"/>
    <property type="project" value="UniProtKB-UniRule"/>
</dbReference>
<organism evidence="10 11">
    <name type="scientific">Clostridium estertheticum subsp. estertheticum</name>
    <dbReference type="NCBI Taxonomy" id="1552"/>
    <lineage>
        <taxon>Bacteria</taxon>
        <taxon>Bacillati</taxon>
        <taxon>Bacillota</taxon>
        <taxon>Clostridia</taxon>
        <taxon>Eubacteriales</taxon>
        <taxon>Clostridiaceae</taxon>
        <taxon>Clostridium</taxon>
    </lineage>
</organism>
<gene>
    <name evidence="5" type="primary">dbpA</name>
    <name evidence="10" type="ORF">A7L45_10720</name>
</gene>
<sequence>MSNMKFEEFKISEEILKAIKNLEYKKPSDVQEAVIPIALEGRDIIVKSQTGSGKTAAFAIPLCESADVGETQPQALVLTPTRELALQVSQDITNIGRYKKIRAIAVFGKQPIETQKKQLKQRVHVVVGTPGRTLDHIERGTINLEKIKYLILDEADEMLSMGFIEQVEEVIKAVPKNRVTMLFSATIPESIEAICKQYMVNPVKVEINPEKLTVEKIDQICYEVDEDKKFSLLKRLLYIENPDSCIVFCRTKENVDEITVQMKNRHYSCIKIHGGMIQNDRLDAMERFRKGEFRFLVATDVAARGIDVENITHIINYDLPLERGNYVHRIGRTGRAGKKGKAITFVTHNENRFLKAIEQYIGMEIPKGSIPTKEDSEPFRVAFYEKHDAKPIIKKTKLSNFNSDIMKMYISAGKKKKIRTLDIVGTICNIEGVSSDDIGIIDIQDSFSHVDIMNGKGDLVLKSLKNGTIKGKTIRAQKANK</sequence>
<dbReference type="OrthoDB" id="9805696at2"/>
<dbReference type="Pfam" id="PF00270">
    <property type="entry name" value="DEAD"/>
    <property type="match status" value="1"/>
</dbReference>
<keyword evidence="3 5" id="KW-0347">Helicase</keyword>
<dbReference type="GO" id="GO:0005829">
    <property type="term" value="C:cytosol"/>
    <property type="evidence" value="ECO:0007669"/>
    <property type="project" value="TreeGrafter"/>
</dbReference>
<dbReference type="Proteomes" id="UP000182569">
    <property type="component" value="Chromosome"/>
</dbReference>
<keyword evidence="4 5" id="KW-0067">ATP-binding</keyword>
<dbReference type="PROSITE" id="PS00039">
    <property type="entry name" value="DEAD_ATP_HELICASE"/>
    <property type="match status" value="1"/>
</dbReference>
<dbReference type="SMART" id="SM00487">
    <property type="entry name" value="DEXDc"/>
    <property type="match status" value="1"/>
</dbReference>
<evidence type="ECO:0000259" key="8">
    <source>
        <dbReference type="PROSITE" id="PS51194"/>
    </source>
</evidence>
<dbReference type="InterPro" id="IPR014014">
    <property type="entry name" value="RNA_helicase_DEAD_Q_motif"/>
</dbReference>
<dbReference type="HAMAP" id="MF_00965">
    <property type="entry name" value="DEAD_helicase_DbpA"/>
    <property type="match status" value="1"/>
</dbReference>
<dbReference type="Pfam" id="PF03880">
    <property type="entry name" value="DbpA"/>
    <property type="match status" value="1"/>
</dbReference>
<evidence type="ECO:0000256" key="3">
    <source>
        <dbReference type="ARBA" id="ARBA00022806"/>
    </source>
</evidence>
<dbReference type="CDD" id="cd00268">
    <property type="entry name" value="DEADc"/>
    <property type="match status" value="1"/>
</dbReference>
<dbReference type="GO" id="GO:0000027">
    <property type="term" value="P:ribosomal large subunit assembly"/>
    <property type="evidence" value="ECO:0007669"/>
    <property type="project" value="UniProtKB-UniRule"/>
</dbReference>
<keyword evidence="1 5" id="KW-0547">Nucleotide-binding</keyword>
<evidence type="ECO:0000259" key="7">
    <source>
        <dbReference type="PROSITE" id="PS51192"/>
    </source>
</evidence>
<comment type="catalytic activity">
    <reaction evidence="5">
        <text>ATP + H2O = ADP + phosphate + H(+)</text>
        <dbReference type="Rhea" id="RHEA:13065"/>
        <dbReference type="ChEBI" id="CHEBI:15377"/>
        <dbReference type="ChEBI" id="CHEBI:15378"/>
        <dbReference type="ChEBI" id="CHEBI:30616"/>
        <dbReference type="ChEBI" id="CHEBI:43474"/>
        <dbReference type="ChEBI" id="CHEBI:456216"/>
        <dbReference type="EC" id="3.6.4.13"/>
    </reaction>
</comment>
<feature type="domain" description="DEAD-box RNA helicase Q" evidence="9">
    <location>
        <begin position="4"/>
        <end position="32"/>
    </location>
</feature>
<proteinExistence type="inferred from homology"/>
<dbReference type="Gene3D" id="3.30.70.330">
    <property type="match status" value="1"/>
</dbReference>
<dbReference type="InterPro" id="IPR005580">
    <property type="entry name" value="DbpA/CsdA_RNA-bd_dom"/>
</dbReference>
<name>A0A1J0GGL6_9CLOT</name>
<dbReference type="PROSITE" id="PS51194">
    <property type="entry name" value="HELICASE_CTER"/>
    <property type="match status" value="1"/>
</dbReference>
<comment type="subcellular location">
    <subcellularLocation>
        <location evidence="5">Cytoplasm</location>
    </subcellularLocation>
</comment>
<comment type="similarity">
    <text evidence="5">Belongs to the DEAD box helicase family. DbpA subfamily.</text>
</comment>
<dbReference type="RefSeq" id="WP_071612796.1">
    <property type="nucleotide sequence ID" value="NZ_CP015756.1"/>
</dbReference>
<comment type="function">
    <text evidence="5">DEAD-box RNA helicase involved in the assembly of the 50S ribosomal subunit. Has an RNA-dependent ATPase activity, which is specific for 23S rRNA, and a 3' to 5' RNA helicase activity that uses the energy of ATP hydrolysis to destabilize and unwind short rRNA duplexes.</text>
</comment>
<evidence type="ECO:0000256" key="1">
    <source>
        <dbReference type="ARBA" id="ARBA00022741"/>
    </source>
</evidence>
<dbReference type="GO" id="GO:0003723">
    <property type="term" value="F:RNA binding"/>
    <property type="evidence" value="ECO:0007669"/>
    <property type="project" value="UniProtKB-UniRule"/>
</dbReference>
<feature type="short sequence motif" description="Q motif" evidence="6">
    <location>
        <begin position="4"/>
        <end position="32"/>
    </location>
</feature>
<keyword evidence="5" id="KW-0963">Cytoplasm</keyword>
<dbReference type="InterPro" id="IPR014001">
    <property type="entry name" value="Helicase_ATP-bd"/>
</dbReference>
<keyword evidence="2 5" id="KW-0378">Hydrolase</keyword>
<dbReference type="STRING" id="1552.A7L45_10720"/>
<evidence type="ECO:0000313" key="10">
    <source>
        <dbReference type="EMBL" id="APC40505.1"/>
    </source>
</evidence>
<dbReference type="InterPro" id="IPR011545">
    <property type="entry name" value="DEAD/DEAH_box_helicase_dom"/>
</dbReference>
<dbReference type="EC" id="3.6.4.13" evidence="5"/>
<dbReference type="InterPro" id="IPR000629">
    <property type="entry name" value="RNA-helicase_DEAD-box_CS"/>
</dbReference>
<dbReference type="SUPFAM" id="SSF52540">
    <property type="entry name" value="P-loop containing nucleoside triphosphate hydrolases"/>
    <property type="match status" value="1"/>
</dbReference>
<dbReference type="AlphaFoldDB" id="A0A1J0GGL6"/>
<dbReference type="GO" id="GO:0016887">
    <property type="term" value="F:ATP hydrolysis activity"/>
    <property type="evidence" value="ECO:0007669"/>
    <property type="project" value="RHEA"/>
</dbReference>
<keyword evidence="5" id="KW-0690">Ribosome biogenesis</keyword>
<accession>A0A1J0GGL6</accession>
<dbReference type="InterPro" id="IPR044742">
    <property type="entry name" value="DEAD/DEAH_RhlB"/>
</dbReference>
<dbReference type="KEGG" id="ceu:A7L45_10720"/>
<keyword evidence="5" id="KW-0694">RNA-binding</keyword>
<dbReference type="InterPro" id="IPR001650">
    <property type="entry name" value="Helicase_C-like"/>
</dbReference>
<feature type="domain" description="Helicase C-terminal" evidence="8">
    <location>
        <begin position="231"/>
        <end position="378"/>
    </location>
</feature>
<feature type="domain" description="Helicase ATP-binding" evidence="7">
    <location>
        <begin position="35"/>
        <end position="205"/>
    </location>
</feature>
<dbReference type="InterPro" id="IPR027417">
    <property type="entry name" value="P-loop_NTPase"/>
</dbReference>
<evidence type="ECO:0000256" key="2">
    <source>
        <dbReference type="ARBA" id="ARBA00022801"/>
    </source>
</evidence>
<dbReference type="Gene3D" id="3.40.50.300">
    <property type="entry name" value="P-loop containing nucleotide triphosphate hydrolases"/>
    <property type="match status" value="2"/>
</dbReference>
<evidence type="ECO:0000259" key="9">
    <source>
        <dbReference type="PROSITE" id="PS51195"/>
    </source>
</evidence>
<dbReference type="PROSITE" id="PS51192">
    <property type="entry name" value="HELICASE_ATP_BIND_1"/>
    <property type="match status" value="1"/>
</dbReference>
<dbReference type="SMART" id="SM00490">
    <property type="entry name" value="HELICc"/>
    <property type="match status" value="1"/>
</dbReference>
<protein>
    <recommendedName>
        <fullName evidence="5">ATP-dependent RNA helicase DbpA</fullName>
        <ecNumber evidence="5">3.6.4.13</ecNumber>
    </recommendedName>
</protein>
<dbReference type="Pfam" id="PF00271">
    <property type="entry name" value="Helicase_C"/>
    <property type="match status" value="1"/>
</dbReference>
<evidence type="ECO:0000256" key="4">
    <source>
        <dbReference type="ARBA" id="ARBA00022840"/>
    </source>
</evidence>
<evidence type="ECO:0000256" key="6">
    <source>
        <dbReference type="PROSITE-ProRule" id="PRU00552"/>
    </source>
</evidence>
<dbReference type="CDD" id="cd18787">
    <property type="entry name" value="SF2_C_DEAD"/>
    <property type="match status" value="1"/>
</dbReference>
<feature type="region of interest" description="Involved in 23S rRNA binding" evidence="5">
    <location>
        <begin position="406"/>
        <end position="481"/>
    </location>
</feature>
<dbReference type="PROSITE" id="PS51195">
    <property type="entry name" value="Q_MOTIF"/>
    <property type="match status" value="1"/>
</dbReference>
<dbReference type="EMBL" id="CP015756">
    <property type="protein sequence ID" value="APC40505.1"/>
    <property type="molecule type" value="Genomic_DNA"/>
</dbReference>
<keyword evidence="11" id="KW-1185">Reference proteome</keyword>